<reference evidence="1" key="1">
    <citation type="submission" date="2020-10" db="EMBL/GenBank/DDBJ databases">
        <title>Unveiling of a novel bifunctional photoreceptor, Dualchrome1, isolated from a cosmopolitan green alga.</title>
        <authorList>
            <person name="Suzuki S."/>
            <person name="Kawachi M."/>
        </authorList>
    </citation>
    <scope>NUCLEOTIDE SEQUENCE</scope>
    <source>
        <strain evidence="1">NIES 2893</strain>
    </source>
</reference>
<dbReference type="Gene3D" id="3.10.280.10">
    <property type="entry name" value="Mitochondrial glycoprotein"/>
    <property type="match status" value="1"/>
</dbReference>
<dbReference type="InterPro" id="IPR003428">
    <property type="entry name" value="MAM33"/>
</dbReference>
<sequence length="273" mass="29200">MPGSLVTRLCRLRFPRTLGPQLVLGRASSSLSSFAHVPLVRVSCAKPRSGLVAPGLLASFSPSSAVQAAGSARSSWTHVRLYASAAARGAGTLSDPDEDEGLDDDVDLVSALESEIEHEDEAEKDGDGSEDEFESLMGVLKSEFGFTLAKDDAGDAEIVLTKKENGEEITLMLQSDGDMDAGGEDGEEPEDEDDLAFETEGVTAVLAVKKGKEEVQFDVAFKGDEDFPEVRRVAFVESGKGGMMGMMDINAITSSPYNGPDFETLDERLQVRR</sequence>
<dbReference type="Pfam" id="PF02330">
    <property type="entry name" value="MAM33"/>
    <property type="match status" value="1"/>
</dbReference>
<dbReference type="AlphaFoldDB" id="A0A830HGV6"/>
<evidence type="ECO:0000313" key="2">
    <source>
        <dbReference type="Proteomes" id="UP000660262"/>
    </source>
</evidence>
<dbReference type="PANTHER" id="PTHR10826">
    <property type="entry name" value="COMPLEMENT COMPONENT 1"/>
    <property type="match status" value="1"/>
</dbReference>
<evidence type="ECO:0000313" key="1">
    <source>
        <dbReference type="EMBL" id="GHP06334.1"/>
    </source>
</evidence>
<protein>
    <submittedName>
        <fullName evidence="1">Uncharacterized protein</fullName>
    </submittedName>
</protein>
<dbReference type="Proteomes" id="UP000660262">
    <property type="component" value="Unassembled WGS sequence"/>
</dbReference>
<dbReference type="PANTHER" id="PTHR10826:SF1">
    <property type="entry name" value="COMPLEMENT COMPONENT 1 Q SUBCOMPONENT-BINDING PROTEIN, MITOCHONDRIAL"/>
    <property type="match status" value="1"/>
</dbReference>
<dbReference type="GO" id="GO:0005759">
    <property type="term" value="C:mitochondrial matrix"/>
    <property type="evidence" value="ECO:0007669"/>
    <property type="project" value="InterPro"/>
</dbReference>
<proteinExistence type="predicted"/>
<dbReference type="SUPFAM" id="SSF54529">
    <property type="entry name" value="Mitochondrial glycoprotein MAM33-like"/>
    <property type="match status" value="1"/>
</dbReference>
<dbReference type="EMBL" id="BNJQ01000012">
    <property type="protein sequence ID" value="GHP06334.1"/>
    <property type="molecule type" value="Genomic_DNA"/>
</dbReference>
<dbReference type="InterPro" id="IPR036561">
    <property type="entry name" value="MAM33_sf"/>
</dbReference>
<accession>A0A830HGV6</accession>
<keyword evidence="2" id="KW-1185">Reference proteome</keyword>
<organism evidence="1 2">
    <name type="scientific">Pycnococcus provasolii</name>
    <dbReference type="NCBI Taxonomy" id="41880"/>
    <lineage>
        <taxon>Eukaryota</taxon>
        <taxon>Viridiplantae</taxon>
        <taxon>Chlorophyta</taxon>
        <taxon>Pseudoscourfieldiophyceae</taxon>
        <taxon>Pseudoscourfieldiales</taxon>
        <taxon>Pycnococcaceae</taxon>
        <taxon>Pycnococcus</taxon>
    </lineage>
</organism>
<comment type="caution">
    <text evidence="1">The sequence shown here is derived from an EMBL/GenBank/DDBJ whole genome shotgun (WGS) entry which is preliminary data.</text>
</comment>
<name>A0A830HGV6_9CHLO</name>
<gene>
    <name evidence="1" type="ORF">PPROV_000508100</name>
</gene>